<dbReference type="Proteomes" id="UP000526734">
    <property type="component" value="Unassembled WGS sequence"/>
</dbReference>
<reference evidence="1 2" key="1">
    <citation type="submission" date="2020-08" db="EMBL/GenBank/DDBJ databases">
        <title>Amycolatopsis sp. nov. DR6-1 isolated from Dendrobium heterocarpum.</title>
        <authorList>
            <person name="Tedsree N."/>
            <person name="Kuncharoen N."/>
            <person name="Likhitwitayawuid K."/>
            <person name="Tanasupawat S."/>
        </authorList>
    </citation>
    <scope>NUCLEOTIDE SEQUENCE [LARGE SCALE GENOMIC DNA]</scope>
    <source>
        <strain evidence="1 2">DR6-1</strain>
    </source>
</reference>
<name>A0A7W3VS97_9PSEU</name>
<comment type="caution">
    <text evidence="1">The sequence shown here is derived from an EMBL/GenBank/DDBJ whole genome shotgun (WGS) entry which is preliminary data.</text>
</comment>
<organism evidence="1 2">
    <name type="scientific">Amycolatopsis dendrobii</name>
    <dbReference type="NCBI Taxonomy" id="2760662"/>
    <lineage>
        <taxon>Bacteria</taxon>
        <taxon>Bacillati</taxon>
        <taxon>Actinomycetota</taxon>
        <taxon>Actinomycetes</taxon>
        <taxon>Pseudonocardiales</taxon>
        <taxon>Pseudonocardiaceae</taxon>
        <taxon>Amycolatopsis</taxon>
    </lineage>
</organism>
<dbReference type="EMBL" id="JACGZW010000001">
    <property type="protein sequence ID" value="MBB1152170.1"/>
    <property type="molecule type" value="Genomic_DNA"/>
</dbReference>
<evidence type="ECO:0000313" key="1">
    <source>
        <dbReference type="EMBL" id="MBB1152170.1"/>
    </source>
</evidence>
<proteinExistence type="predicted"/>
<dbReference type="RefSeq" id="WP_182889377.1">
    <property type="nucleotide sequence ID" value="NZ_JACGZW010000001.1"/>
</dbReference>
<evidence type="ECO:0000313" key="2">
    <source>
        <dbReference type="Proteomes" id="UP000526734"/>
    </source>
</evidence>
<protein>
    <submittedName>
        <fullName evidence="1">Zeta toxin family protein</fullName>
    </submittedName>
</protein>
<dbReference type="SUPFAM" id="SSF52540">
    <property type="entry name" value="P-loop containing nucleoside triphosphate hydrolases"/>
    <property type="match status" value="1"/>
</dbReference>
<keyword evidence="2" id="KW-1185">Reference proteome</keyword>
<dbReference type="Gene3D" id="3.40.50.300">
    <property type="entry name" value="P-loop containing nucleotide triphosphate hydrolases"/>
    <property type="match status" value="1"/>
</dbReference>
<sequence>MDETSWPAMIWLGGAPGSGKSTIAWMLSRQLDLPLHPVDLWTYDHRERLPPATATLDDELAQGPEHAAAAFVATAHARLPLVIADVRARATEPVPVLVEGPQLLPSMADPLPTGNAVFLLPTPERTRAARASRPDADPQRLERLVARDTVIAGLIRSQATDTGHLVIEVPENPDWPATYDAVQAALASAVTARLPAGRELAAQRAFENDTAARQGRLWASATNRDVLPGSTTVPYRWACECGASGCIDRSPLGTPPPRPPR</sequence>
<accession>A0A7W3VS97</accession>
<gene>
    <name evidence="1" type="ORF">H4281_03415</name>
</gene>
<dbReference type="AlphaFoldDB" id="A0A7W3VS97"/>
<dbReference type="InterPro" id="IPR027417">
    <property type="entry name" value="P-loop_NTPase"/>
</dbReference>